<dbReference type="Proteomes" id="UP001279860">
    <property type="component" value="Unassembled WGS sequence"/>
</dbReference>
<name>A0ABU4IYI3_9VIBR</name>
<dbReference type="SMART" id="SM00863">
    <property type="entry name" value="tRNA_SAD"/>
    <property type="match status" value="1"/>
</dbReference>
<dbReference type="InterPro" id="IPR051335">
    <property type="entry name" value="Alanyl-tRNA_Editing_Enzymes"/>
</dbReference>
<dbReference type="SUPFAM" id="SSF55186">
    <property type="entry name" value="ThrRS/AlaRS common domain"/>
    <property type="match status" value="1"/>
</dbReference>
<evidence type="ECO:0000256" key="3">
    <source>
        <dbReference type="ARBA" id="ARBA00022833"/>
    </source>
</evidence>
<gene>
    <name evidence="5" type="ORF">SBX64_18060</name>
</gene>
<dbReference type="Gene3D" id="3.30.980.10">
    <property type="entry name" value="Threonyl-trna Synthetase, Chain A, domain 2"/>
    <property type="match status" value="1"/>
</dbReference>
<dbReference type="InterPro" id="IPR012947">
    <property type="entry name" value="tRNA_SAD"/>
</dbReference>
<dbReference type="Gene3D" id="2.40.30.130">
    <property type="match status" value="1"/>
</dbReference>
<dbReference type="PANTHER" id="PTHR43462">
    <property type="entry name" value="ALANYL-TRNA EDITING PROTEIN"/>
    <property type="match status" value="1"/>
</dbReference>
<evidence type="ECO:0000256" key="1">
    <source>
        <dbReference type="ARBA" id="ARBA00001947"/>
    </source>
</evidence>
<keyword evidence="6" id="KW-1185">Reference proteome</keyword>
<dbReference type="InterPro" id="IPR018163">
    <property type="entry name" value="Thr/Ala-tRNA-synth_IIc_edit"/>
</dbReference>
<dbReference type="Pfam" id="PF07973">
    <property type="entry name" value="tRNA_SAD"/>
    <property type="match status" value="1"/>
</dbReference>
<keyword evidence="3" id="KW-0862">Zinc</keyword>
<evidence type="ECO:0000256" key="2">
    <source>
        <dbReference type="ARBA" id="ARBA00022723"/>
    </source>
</evidence>
<evidence type="ECO:0000259" key="4">
    <source>
        <dbReference type="SMART" id="SM00863"/>
    </source>
</evidence>
<organism evidence="5 6">
    <name type="scientific">Vibrio rhizosphaerae</name>
    <dbReference type="NCBI Taxonomy" id="398736"/>
    <lineage>
        <taxon>Bacteria</taxon>
        <taxon>Pseudomonadati</taxon>
        <taxon>Pseudomonadota</taxon>
        <taxon>Gammaproteobacteria</taxon>
        <taxon>Vibrionales</taxon>
        <taxon>Vibrionaceae</taxon>
        <taxon>Vibrio</taxon>
    </lineage>
</organism>
<sequence>MTKKIFWENPYQSELTSYVTNIDGQMIELSETIFYAESGGQESDHGTIGGIEVVHAEKAGKRIFYTLKSVPSFSVGDSVITQINWPRRYALMKLHFAAELVLECFYQQLTIEKIGAHIAADKSRIDFYYDGNIGKLAEEIEKQVQAIIDADLAIESRFSDISQERRYWKIDGFSEVPCGGTHIRRTSEVGKIKLRRKNPGRGKERVEITVE</sequence>
<evidence type="ECO:0000313" key="5">
    <source>
        <dbReference type="EMBL" id="MDW6094449.1"/>
    </source>
</evidence>
<protein>
    <submittedName>
        <fullName evidence="5">Alanyl-tRNA editing protein</fullName>
    </submittedName>
</protein>
<dbReference type="RefSeq" id="WP_318585594.1">
    <property type="nucleotide sequence ID" value="NZ_JAWRCP010000002.1"/>
</dbReference>
<dbReference type="PANTHER" id="PTHR43462:SF1">
    <property type="entry name" value="ALANYL-TRNA EDITING PROTEIN AARSD1"/>
    <property type="match status" value="1"/>
</dbReference>
<evidence type="ECO:0000313" key="6">
    <source>
        <dbReference type="Proteomes" id="UP001279860"/>
    </source>
</evidence>
<dbReference type="InterPro" id="IPR018164">
    <property type="entry name" value="Ala-tRNA-synth_IIc_N"/>
</dbReference>
<reference evidence="5 6" key="1">
    <citation type="submission" date="2023-11" db="EMBL/GenBank/DDBJ databases">
        <title>Plant-associative lifestyle of Vibrio porteresiae and its evolutionary dynamics.</title>
        <authorList>
            <person name="Rameshkumar N."/>
            <person name="Kirti K."/>
        </authorList>
    </citation>
    <scope>NUCLEOTIDE SEQUENCE [LARGE SCALE GENOMIC DNA]</scope>
    <source>
        <strain evidence="5 6">MSSRF7</strain>
    </source>
</reference>
<keyword evidence="2" id="KW-0479">Metal-binding</keyword>
<feature type="domain" description="Threonyl/alanyl tRNA synthetase SAD" evidence="4">
    <location>
        <begin position="165"/>
        <end position="207"/>
    </location>
</feature>
<accession>A0ABU4IYI3</accession>
<comment type="caution">
    <text evidence="5">The sequence shown here is derived from an EMBL/GenBank/DDBJ whole genome shotgun (WGS) entry which is preliminary data.</text>
</comment>
<proteinExistence type="predicted"/>
<dbReference type="EMBL" id="JAWRCP010000002">
    <property type="protein sequence ID" value="MDW6094449.1"/>
    <property type="molecule type" value="Genomic_DNA"/>
</dbReference>
<dbReference type="SUPFAM" id="SSF50447">
    <property type="entry name" value="Translation proteins"/>
    <property type="match status" value="1"/>
</dbReference>
<dbReference type="InterPro" id="IPR009000">
    <property type="entry name" value="Transl_B-barrel_sf"/>
</dbReference>
<comment type="cofactor">
    <cofactor evidence="1">
        <name>Zn(2+)</name>
        <dbReference type="ChEBI" id="CHEBI:29105"/>
    </cofactor>
</comment>
<dbReference type="Pfam" id="PF01411">
    <property type="entry name" value="tRNA-synt_2c"/>
    <property type="match status" value="1"/>
</dbReference>